<reference evidence="4" key="1">
    <citation type="submission" date="2019-10" db="EMBL/GenBank/DDBJ databases">
        <title>Conservation and host-specific expression of non-tandemly repeated heterogenous ribosome RNA gene in arbuscular mycorrhizal fungi.</title>
        <authorList>
            <person name="Maeda T."/>
            <person name="Kobayashi Y."/>
            <person name="Nakagawa T."/>
            <person name="Ezawa T."/>
            <person name="Yamaguchi K."/>
            <person name="Bino T."/>
            <person name="Nishimoto Y."/>
            <person name="Shigenobu S."/>
            <person name="Kawaguchi M."/>
        </authorList>
    </citation>
    <scope>NUCLEOTIDE SEQUENCE</scope>
    <source>
        <strain evidence="4">HR1</strain>
    </source>
</reference>
<feature type="region of interest" description="Disordered" evidence="2">
    <location>
        <begin position="141"/>
        <end position="187"/>
    </location>
</feature>
<gene>
    <name evidence="4" type="ORF">RCL2_002096700</name>
</gene>
<dbReference type="SUPFAM" id="SSF54791">
    <property type="entry name" value="Eukaryotic type KH-domain (KH-domain type I)"/>
    <property type="match status" value="1"/>
</dbReference>
<feature type="domain" description="K Homology" evidence="3">
    <location>
        <begin position="72"/>
        <end position="109"/>
    </location>
</feature>
<evidence type="ECO:0000313" key="5">
    <source>
        <dbReference type="Proteomes" id="UP000615446"/>
    </source>
</evidence>
<dbReference type="Pfam" id="PF00013">
    <property type="entry name" value="KH_1"/>
    <property type="match status" value="1"/>
</dbReference>
<sequence length="187" mass="21646">MTTCFSKLKRGFVCSIRKNNNKNFVGSVLIKCAFVWKLLFDNRKSSPNTFPKMEMQSYLTVSTTIEFKSNIEIGKLIGREGCNLRTIASGTGTSIHAEKDEKNTEAIQIEIKDIKKSDSSGERINKAISKLVELEKKVRFSNNDNHQHLPPPRNQRYDDSKDRRKNFKQETSYNARQPRNNRPMHYN</sequence>
<dbReference type="Gene3D" id="3.30.1370.10">
    <property type="entry name" value="K Homology domain, type 1"/>
    <property type="match status" value="1"/>
</dbReference>
<dbReference type="PROSITE" id="PS50084">
    <property type="entry name" value="KH_TYPE_1"/>
    <property type="match status" value="1"/>
</dbReference>
<organism evidence="4 5">
    <name type="scientific">Rhizophagus clarus</name>
    <dbReference type="NCBI Taxonomy" id="94130"/>
    <lineage>
        <taxon>Eukaryota</taxon>
        <taxon>Fungi</taxon>
        <taxon>Fungi incertae sedis</taxon>
        <taxon>Mucoromycota</taxon>
        <taxon>Glomeromycotina</taxon>
        <taxon>Glomeromycetes</taxon>
        <taxon>Glomerales</taxon>
        <taxon>Glomeraceae</taxon>
        <taxon>Rhizophagus</taxon>
    </lineage>
</organism>
<dbReference type="OrthoDB" id="752362at2759"/>
<feature type="compositionally biased region" description="Polar residues" evidence="2">
    <location>
        <begin position="169"/>
        <end position="180"/>
    </location>
</feature>
<comment type="caution">
    <text evidence="4">The sequence shown here is derived from an EMBL/GenBank/DDBJ whole genome shotgun (WGS) entry which is preliminary data.</text>
</comment>
<evidence type="ECO:0000259" key="3">
    <source>
        <dbReference type="Pfam" id="PF00013"/>
    </source>
</evidence>
<dbReference type="Proteomes" id="UP000615446">
    <property type="component" value="Unassembled WGS sequence"/>
</dbReference>
<protein>
    <recommendedName>
        <fullName evidence="3">K Homology domain-containing protein</fullName>
    </recommendedName>
</protein>
<proteinExistence type="predicted"/>
<dbReference type="AlphaFoldDB" id="A0A8H3QVL5"/>
<accession>A0A8H3QVL5</accession>
<evidence type="ECO:0000313" key="4">
    <source>
        <dbReference type="EMBL" id="GES94220.1"/>
    </source>
</evidence>
<keyword evidence="1" id="KW-0694">RNA-binding</keyword>
<dbReference type="InterPro" id="IPR036612">
    <property type="entry name" value="KH_dom_type_1_sf"/>
</dbReference>
<dbReference type="EMBL" id="BLAL01000231">
    <property type="protein sequence ID" value="GES94220.1"/>
    <property type="molecule type" value="Genomic_DNA"/>
</dbReference>
<evidence type="ECO:0000256" key="2">
    <source>
        <dbReference type="SAM" id="MobiDB-lite"/>
    </source>
</evidence>
<evidence type="ECO:0000256" key="1">
    <source>
        <dbReference type="PROSITE-ProRule" id="PRU00117"/>
    </source>
</evidence>
<dbReference type="GO" id="GO:0003723">
    <property type="term" value="F:RNA binding"/>
    <property type="evidence" value="ECO:0007669"/>
    <property type="project" value="UniProtKB-UniRule"/>
</dbReference>
<dbReference type="InterPro" id="IPR004088">
    <property type="entry name" value="KH_dom_type_1"/>
</dbReference>
<name>A0A8H3QVL5_9GLOM</name>